<dbReference type="InterPro" id="IPR004389">
    <property type="entry name" value="Ribosomal_uL18_bac-type"/>
</dbReference>
<dbReference type="PANTHER" id="PTHR12899:SF3">
    <property type="entry name" value="LARGE RIBOSOMAL SUBUNIT PROTEIN UL18M"/>
    <property type="match status" value="1"/>
</dbReference>
<dbReference type="NCBIfam" id="TIGR00060">
    <property type="entry name" value="L18_bact"/>
    <property type="match status" value="1"/>
</dbReference>
<dbReference type="AlphaFoldDB" id="A0A1W1BDN5"/>
<dbReference type="EMBL" id="FPHG01000010">
    <property type="protein sequence ID" value="SFV51585.1"/>
    <property type="molecule type" value="Genomic_DNA"/>
</dbReference>
<evidence type="ECO:0000256" key="1">
    <source>
        <dbReference type="ARBA" id="ARBA00007116"/>
    </source>
</evidence>
<evidence type="ECO:0000256" key="4">
    <source>
        <dbReference type="ARBA" id="ARBA00022980"/>
    </source>
</evidence>
<comment type="similarity">
    <text evidence="1">Belongs to the universal ribosomal protein uL18 family.</text>
</comment>
<keyword evidence="2" id="KW-0699">rRNA-binding</keyword>
<dbReference type="GO" id="GO:0003735">
    <property type="term" value="F:structural constituent of ribosome"/>
    <property type="evidence" value="ECO:0007669"/>
    <property type="project" value="InterPro"/>
</dbReference>
<dbReference type="Gene3D" id="3.30.420.100">
    <property type="match status" value="1"/>
</dbReference>
<sequence length="118" mass="13314">MLKSIQKRKNRLRSQRKARVRANIFGTVDTPRLTIFKSNKHIYAQVVNDTEGTTLASVDGRKLGLKANREDAKTVAKEFAKELSSKNIENVVFDRNGYLYHGVVASFADALRESGIKF</sequence>
<evidence type="ECO:0000313" key="6">
    <source>
        <dbReference type="EMBL" id="SFV51585.1"/>
    </source>
</evidence>
<dbReference type="FunFam" id="3.30.420.100:FF:000001">
    <property type="entry name" value="50S ribosomal protein L18"/>
    <property type="match status" value="1"/>
</dbReference>
<dbReference type="InterPro" id="IPR057268">
    <property type="entry name" value="Ribosomal_L18"/>
</dbReference>
<evidence type="ECO:0000256" key="5">
    <source>
        <dbReference type="ARBA" id="ARBA00023274"/>
    </source>
</evidence>
<dbReference type="GO" id="GO:0008097">
    <property type="term" value="F:5S rRNA binding"/>
    <property type="evidence" value="ECO:0007669"/>
    <property type="project" value="TreeGrafter"/>
</dbReference>
<organism evidence="6">
    <name type="scientific">hydrothermal vent metagenome</name>
    <dbReference type="NCBI Taxonomy" id="652676"/>
    <lineage>
        <taxon>unclassified sequences</taxon>
        <taxon>metagenomes</taxon>
        <taxon>ecological metagenomes</taxon>
    </lineage>
</organism>
<dbReference type="PANTHER" id="PTHR12899">
    <property type="entry name" value="39S RIBOSOMAL PROTEIN L18, MITOCHONDRIAL"/>
    <property type="match status" value="1"/>
</dbReference>
<dbReference type="SUPFAM" id="SSF53137">
    <property type="entry name" value="Translational machinery components"/>
    <property type="match status" value="1"/>
</dbReference>
<evidence type="ECO:0000256" key="3">
    <source>
        <dbReference type="ARBA" id="ARBA00022884"/>
    </source>
</evidence>
<reference evidence="6" key="1">
    <citation type="submission" date="2016-10" db="EMBL/GenBank/DDBJ databases">
        <authorList>
            <person name="de Groot N.N."/>
        </authorList>
    </citation>
    <scope>NUCLEOTIDE SEQUENCE</scope>
</reference>
<keyword evidence="5" id="KW-0687">Ribonucleoprotein</keyword>
<keyword evidence="4 6" id="KW-0689">Ribosomal protein</keyword>
<dbReference type="GO" id="GO:0022625">
    <property type="term" value="C:cytosolic large ribosomal subunit"/>
    <property type="evidence" value="ECO:0007669"/>
    <property type="project" value="TreeGrafter"/>
</dbReference>
<protein>
    <submittedName>
        <fullName evidence="6">LSU ribosomal protein L18p (L5e)</fullName>
    </submittedName>
</protein>
<accession>A0A1W1BDN5</accession>
<dbReference type="Pfam" id="PF00861">
    <property type="entry name" value="Ribosomal_L18p"/>
    <property type="match status" value="1"/>
</dbReference>
<evidence type="ECO:0000256" key="2">
    <source>
        <dbReference type="ARBA" id="ARBA00022730"/>
    </source>
</evidence>
<dbReference type="CDD" id="cd00432">
    <property type="entry name" value="Ribosomal_L18_L5e"/>
    <property type="match status" value="1"/>
</dbReference>
<dbReference type="GO" id="GO:0006412">
    <property type="term" value="P:translation"/>
    <property type="evidence" value="ECO:0007669"/>
    <property type="project" value="InterPro"/>
</dbReference>
<dbReference type="HAMAP" id="MF_01337_B">
    <property type="entry name" value="Ribosomal_uL18_B"/>
    <property type="match status" value="1"/>
</dbReference>
<keyword evidence="3" id="KW-0694">RNA-binding</keyword>
<dbReference type="InterPro" id="IPR005484">
    <property type="entry name" value="Ribosomal_uL18_bac/plant/anim"/>
</dbReference>
<gene>
    <name evidence="6" type="ORF">MNB_SV-9-1000</name>
</gene>
<name>A0A1W1BDN5_9ZZZZ</name>
<proteinExistence type="inferred from homology"/>